<organism evidence="1">
    <name type="scientific">marine sediment metagenome</name>
    <dbReference type="NCBI Taxonomy" id="412755"/>
    <lineage>
        <taxon>unclassified sequences</taxon>
        <taxon>metagenomes</taxon>
        <taxon>ecological metagenomes</taxon>
    </lineage>
</organism>
<sequence length="25" mass="2566">VREAGLSLSGDKKALAAKLIARGIK</sequence>
<accession>A0A0F9SLM3</accession>
<name>A0A0F9SLM3_9ZZZZ</name>
<feature type="non-terminal residue" evidence="1">
    <location>
        <position position="1"/>
    </location>
</feature>
<proteinExistence type="predicted"/>
<gene>
    <name evidence="1" type="ORF">LCGC14_0836500</name>
</gene>
<reference evidence="1" key="1">
    <citation type="journal article" date="2015" name="Nature">
        <title>Complex archaea that bridge the gap between prokaryotes and eukaryotes.</title>
        <authorList>
            <person name="Spang A."/>
            <person name="Saw J.H."/>
            <person name="Jorgensen S.L."/>
            <person name="Zaremba-Niedzwiedzka K."/>
            <person name="Martijn J."/>
            <person name="Lind A.E."/>
            <person name="van Eijk R."/>
            <person name="Schleper C."/>
            <person name="Guy L."/>
            <person name="Ettema T.J."/>
        </authorList>
    </citation>
    <scope>NUCLEOTIDE SEQUENCE</scope>
</reference>
<comment type="caution">
    <text evidence="1">The sequence shown here is derived from an EMBL/GenBank/DDBJ whole genome shotgun (WGS) entry which is preliminary data.</text>
</comment>
<dbReference type="AlphaFoldDB" id="A0A0F9SLM3"/>
<protein>
    <submittedName>
        <fullName evidence="1">Uncharacterized protein</fullName>
    </submittedName>
</protein>
<evidence type="ECO:0000313" key="1">
    <source>
        <dbReference type="EMBL" id="KKN30173.1"/>
    </source>
</evidence>
<dbReference type="EMBL" id="LAZR01002428">
    <property type="protein sequence ID" value="KKN30173.1"/>
    <property type="molecule type" value="Genomic_DNA"/>
</dbReference>